<feature type="compositionally biased region" description="Polar residues" evidence="6">
    <location>
        <begin position="1070"/>
        <end position="1083"/>
    </location>
</feature>
<dbReference type="SUPFAM" id="SSF103657">
    <property type="entry name" value="BAR/IMD domain-like"/>
    <property type="match status" value="1"/>
</dbReference>
<feature type="compositionally biased region" description="Low complexity" evidence="6">
    <location>
        <begin position="1460"/>
        <end position="1475"/>
    </location>
</feature>
<dbReference type="RefSeq" id="XP_022104070.1">
    <property type="nucleotide sequence ID" value="XM_022248378.1"/>
</dbReference>
<feature type="compositionally biased region" description="Polar residues" evidence="6">
    <location>
        <begin position="1009"/>
        <end position="1033"/>
    </location>
</feature>
<feature type="compositionally biased region" description="Polar residues" evidence="6">
    <location>
        <begin position="1344"/>
        <end position="1362"/>
    </location>
</feature>
<keyword evidence="5" id="KW-0175">Coiled coil</keyword>
<dbReference type="InterPro" id="IPR038499">
    <property type="entry name" value="BRO1_sf"/>
</dbReference>
<feature type="compositionally biased region" description="Polar residues" evidence="6">
    <location>
        <begin position="1681"/>
        <end position="1691"/>
    </location>
</feature>
<reference evidence="11" key="1">
    <citation type="submission" date="2025-08" db="UniProtKB">
        <authorList>
            <consortium name="RefSeq"/>
        </authorList>
    </citation>
    <scope>IDENTIFICATION</scope>
</reference>
<evidence type="ECO:0000256" key="3">
    <source>
        <dbReference type="ARBA" id="ARBA00022490"/>
    </source>
</evidence>
<dbReference type="InterPro" id="IPR004328">
    <property type="entry name" value="BRO1_dom"/>
</dbReference>
<feature type="compositionally biased region" description="Low complexity" evidence="6">
    <location>
        <begin position="788"/>
        <end position="821"/>
    </location>
</feature>
<dbReference type="InterPro" id="IPR003595">
    <property type="entry name" value="Tyr_Pase_cat"/>
</dbReference>
<evidence type="ECO:0000256" key="1">
    <source>
        <dbReference type="ARBA" id="ARBA00004177"/>
    </source>
</evidence>
<feature type="compositionally biased region" description="Polar residues" evidence="6">
    <location>
        <begin position="1590"/>
        <end position="1601"/>
    </location>
</feature>
<dbReference type="InterPro" id="IPR029021">
    <property type="entry name" value="Prot-tyrosine_phosphatase-like"/>
</dbReference>
<evidence type="ECO:0000259" key="7">
    <source>
        <dbReference type="PROSITE" id="PS50055"/>
    </source>
</evidence>
<dbReference type="SMART" id="SM01041">
    <property type="entry name" value="BRO1"/>
    <property type="match status" value="1"/>
</dbReference>
<feature type="domain" description="BRO1" evidence="9">
    <location>
        <begin position="8"/>
        <end position="396"/>
    </location>
</feature>
<feature type="compositionally biased region" description="Low complexity" evidence="6">
    <location>
        <begin position="1363"/>
        <end position="1448"/>
    </location>
</feature>
<dbReference type="GO" id="GO:0032456">
    <property type="term" value="P:endocytic recycling"/>
    <property type="evidence" value="ECO:0007669"/>
    <property type="project" value="TreeGrafter"/>
</dbReference>
<feature type="compositionally biased region" description="Polar residues" evidence="6">
    <location>
        <begin position="1151"/>
        <end position="1170"/>
    </location>
</feature>
<dbReference type="Gene3D" id="3.90.190.10">
    <property type="entry name" value="Protein tyrosine phosphatase superfamily"/>
    <property type="match status" value="1"/>
</dbReference>
<feature type="compositionally biased region" description="Polar residues" evidence="6">
    <location>
        <begin position="888"/>
        <end position="898"/>
    </location>
</feature>
<dbReference type="Proteomes" id="UP000694845">
    <property type="component" value="Unplaced"/>
</dbReference>
<feature type="compositionally biased region" description="Polar residues" evidence="6">
    <location>
        <begin position="972"/>
        <end position="999"/>
    </location>
</feature>
<keyword evidence="10" id="KW-1185">Reference proteome</keyword>
<dbReference type="GeneID" id="110986481"/>
<dbReference type="OrthoDB" id="10266451at2759"/>
<feature type="compositionally biased region" description="Low complexity" evidence="6">
    <location>
        <begin position="935"/>
        <end position="945"/>
    </location>
</feature>
<feature type="compositionally biased region" description="Pro residues" evidence="6">
    <location>
        <begin position="720"/>
        <end position="732"/>
    </location>
</feature>
<dbReference type="InterPro" id="IPR000387">
    <property type="entry name" value="Tyr_Pase_dom"/>
</dbReference>
<evidence type="ECO:0000256" key="2">
    <source>
        <dbReference type="ARBA" id="ARBA00004496"/>
    </source>
</evidence>
<evidence type="ECO:0000259" key="8">
    <source>
        <dbReference type="PROSITE" id="PS50056"/>
    </source>
</evidence>
<feature type="compositionally biased region" description="Low complexity" evidence="6">
    <location>
        <begin position="2073"/>
        <end position="2084"/>
    </location>
</feature>
<dbReference type="PROSITE" id="PS50056">
    <property type="entry name" value="TYR_PHOSPHATASE_2"/>
    <property type="match status" value="1"/>
</dbReference>
<dbReference type="GO" id="GO:0005768">
    <property type="term" value="C:endosome"/>
    <property type="evidence" value="ECO:0007669"/>
    <property type="project" value="UniProtKB-SubCell"/>
</dbReference>
<evidence type="ECO:0000313" key="11">
    <source>
        <dbReference type="RefSeq" id="XP_022104070.1"/>
    </source>
</evidence>
<evidence type="ECO:0000256" key="4">
    <source>
        <dbReference type="ARBA" id="ARBA00022753"/>
    </source>
</evidence>
<feature type="compositionally biased region" description="Polar residues" evidence="6">
    <location>
        <begin position="2198"/>
        <end position="2210"/>
    </location>
</feature>
<feature type="domain" description="Tyrosine-protein phosphatase" evidence="7">
    <location>
        <begin position="1739"/>
        <end position="2002"/>
    </location>
</feature>
<dbReference type="Pfam" id="PF13949">
    <property type="entry name" value="ALIX_LYPXL_bnd"/>
    <property type="match status" value="1"/>
</dbReference>
<feature type="compositionally biased region" description="Low complexity" evidence="6">
    <location>
        <begin position="1546"/>
        <end position="1564"/>
    </location>
</feature>
<feature type="compositionally biased region" description="Low complexity" evidence="6">
    <location>
        <begin position="1040"/>
        <end position="1053"/>
    </location>
</feature>
<dbReference type="PROSITE" id="PS00383">
    <property type="entry name" value="TYR_PHOSPHATASE_1"/>
    <property type="match status" value="1"/>
</dbReference>
<gene>
    <name evidence="11" type="primary">LOC110986481</name>
</gene>
<feature type="compositionally biased region" description="Polar residues" evidence="6">
    <location>
        <begin position="826"/>
        <end position="857"/>
    </location>
</feature>
<accession>A0A8B7ZGS8</accession>
<dbReference type="SMART" id="SM00404">
    <property type="entry name" value="PTPc_motif"/>
    <property type="match status" value="1"/>
</dbReference>
<dbReference type="Gene3D" id="1.25.40.280">
    <property type="entry name" value="alix/aip1 like domains"/>
    <property type="match status" value="1"/>
</dbReference>
<dbReference type="PRINTS" id="PR00700">
    <property type="entry name" value="PRTYPHPHTASE"/>
</dbReference>
<feature type="region of interest" description="Disordered" evidence="6">
    <location>
        <begin position="2053"/>
        <end position="2140"/>
    </location>
</feature>
<dbReference type="SMART" id="SM00194">
    <property type="entry name" value="PTPc"/>
    <property type="match status" value="1"/>
</dbReference>
<feature type="compositionally biased region" description="Polar residues" evidence="6">
    <location>
        <begin position="2219"/>
        <end position="2228"/>
    </location>
</feature>
<dbReference type="Gene3D" id="1.20.120.560">
    <property type="entry name" value="alix/aip1 in complex with the ypdl late domain"/>
    <property type="match status" value="1"/>
</dbReference>
<protein>
    <submittedName>
        <fullName evidence="11">Tyrosine-protein phosphatase non-receptor type 23-like isoform X1</fullName>
    </submittedName>
</protein>
<evidence type="ECO:0000259" key="9">
    <source>
        <dbReference type="PROSITE" id="PS51180"/>
    </source>
</evidence>
<feature type="compositionally biased region" description="Polar residues" evidence="6">
    <location>
        <begin position="2128"/>
        <end position="2140"/>
    </location>
</feature>
<feature type="coiled-coil region" evidence="5">
    <location>
        <begin position="547"/>
        <end position="581"/>
    </location>
</feature>
<evidence type="ECO:0000256" key="5">
    <source>
        <dbReference type="SAM" id="Coils"/>
    </source>
</evidence>
<feature type="compositionally biased region" description="Polar residues" evidence="6">
    <location>
        <begin position="1449"/>
        <end position="1459"/>
    </location>
</feature>
<keyword evidence="4" id="KW-0967">Endosome</keyword>
<dbReference type="KEGG" id="aplc:110986481"/>
<proteinExistence type="predicted"/>
<dbReference type="PANTHER" id="PTHR23030">
    <property type="entry name" value="PCD6 INTERACTING PROTEIN-RELATED"/>
    <property type="match status" value="1"/>
</dbReference>
<feature type="region of interest" description="Disordered" evidence="6">
    <location>
        <begin position="710"/>
        <end position="1644"/>
    </location>
</feature>
<feature type="compositionally biased region" description="Polar residues" evidence="6">
    <location>
        <begin position="1248"/>
        <end position="1257"/>
    </location>
</feature>
<dbReference type="Pfam" id="PF00102">
    <property type="entry name" value="Y_phosphatase"/>
    <property type="match status" value="1"/>
</dbReference>
<feature type="compositionally biased region" description="Polar residues" evidence="6">
    <location>
        <begin position="1657"/>
        <end position="1674"/>
    </location>
</feature>
<organism evidence="10 11">
    <name type="scientific">Acanthaster planci</name>
    <name type="common">Crown-of-thorns starfish</name>
    <dbReference type="NCBI Taxonomy" id="133434"/>
    <lineage>
        <taxon>Eukaryota</taxon>
        <taxon>Metazoa</taxon>
        <taxon>Echinodermata</taxon>
        <taxon>Eleutherozoa</taxon>
        <taxon>Asterozoa</taxon>
        <taxon>Asteroidea</taxon>
        <taxon>Valvatacea</taxon>
        <taxon>Valvatida</taxon>
        <taxon>Acanthasteridae</taxon>
        <taxon>Acanthaster</taxon>
    </lineage>
</organism>
<feature type="compositionally biased region" description="Low complexity" evidence="6">
    <location>
        <begin position="864"/>
        <end position="873"/>
    </location>
</feature>
<dbReference type="InterPro" id="IPR025304">
    <property type="entry name" value="ALIX_V_dom"/>
</dbReference>
<feature type="compositionally biased region" description="Low complexity" evidence="6">
    <location>
        <begin position="1227"/>
        <end position="1247"/>
    </location>
</feature>
<dbReference type="CDD" id="cd09234">
    <property type="entry name" value="V_HD-PTP_like"/>
    <property type="match status" value="1"/>
</dbReference>
<keyword evidence="3" id="KW-0963">Cytoplasm</keyword>
<evidence type="ECO:0000313" key="10">
    <source>
        <dbReference type="Proteomes" id="UP000694845"/>
    </source>
</evidence>
<dbReference type="InterPro" id="IPR016130">
    <property type="entry name" value="Tyr_Pase_AS"/>
</dbReference>
<dbReference type="InterPro" id="IPR000242">
    <property type="entry name" value="PTP_cat"/>
</dbReference>
<dbReference type="InterPro" id="IPR027267">
    <property type="entry name" value="AH/BAR_dom_sf"/>
</dbReference>
<name>A0A8B7ZGS8_ACAPL</name>
<dbReference type="OMA" id="HQRPLHM"/>
<dbReference type="GO" id="GO:0045022">
    <property type="term" value="P:early endosome to late endosome transport"/>
    <property type="evidence" value="ECO:0007669"/>
    <property type="project" value="TreeGrafter"/>
</dbReference>
<feature type="compositionally biased region" description="Low complexity" evidence="6">
    <location>
        <begin position="1272"/>
        <end position="1302"/>
    </location>
</feature>
<feature type="compositionally biased region" description="Polar residues" evidence="6">
    <location>
        <begin position="1089"/>
        <end position="1123"/>
    </location>
</feature>
<feature type="region of interest" description="Disordered" evidence="6">
    <location>
        <begin position="1656"/>
        <end position="1706"/>
    </location>
</feature>
<feature type="compositionally biased region" description="Polar residues" evidence="6">
    <location>
        <begin position="1511"/>
        <end position="1523"/>
    </location>
</feature>
<dbReference type="GO" id="GO:0043328">
    <property type="term" value="P:protein transport to vacuole involved in ubiquitin-dependent protein catabolic process via the multivesicular body sorting pathway"/>
    <property type="evidence" value="ECO:0007669"/>
    <property type="project" value="TreeGrafter"/>
</dbReference>
<feature type="compositionally biased region" description="Polar residues" evidence="6">
    <location>
        <begin position="1610"/>
        <end position="1628"/>
    </location>
</feature>
<comment type="subcellular location">
    <subcellularLocation>
        <location evidence="2">Cytoplasm</location>
    </subcellularLocation>
    <subcellularLocation>
        <location evidence="1">Endosome</location>
    </subcellularLocation>
</comment>
<dbReference type="GO" id="GO:0004725">
    <property type="term" value="F:protein tyrosine phosphatase activity"/>
    <property type="evidence" value="ECO:0007669"/>
    <property type="project" value="InterPro"/>
</dbReference>
<feature type="compositionally biased region" description="Low complexity" evidence="6">
    <location>
        <begin position="1129"/>
        <end position="1150"/>
    </location>
</feature>
<dbReference type="PROSITE" id="PS51180">
    <property type="entry name" value="BRO1"/>
    <property type="match status" value="1"/>
</dbReference>
<feature type="domain" description="Tyrosine specific protein phosphatases" evidence="8">
    <location>
        <begin position="1918"/>
        <end position="1993"/>
    </location>
</feature>
<dbReference type="PROSITE" id="PS50055">
    <property type="entry name" value="TYR_PHOSPHATASE_PTP"/>
    <property type="match status" value="1"/>
</dbReference>
<feature type="compositionally biased region" description="Polar residues" evidence="6">
    <location>
        <begin position="1180"/>
        <end position="1197"/>
    </location>
</feature>
<feature type="compositionally biased region" description="Low complexity" evidence="6">
    <location>
        <begin position="952"/>
        <end position="963"/>
    </location>
</feature>
<feature type="region of interest" description="Disordered" evidence="6">
    <location>
        <begin position="2169"/>
        <end position="2248"/>
    </location>
</feature>
<dbReference type="PANTHER" id="PTHR23030:SF30">
    <property type="entry name" value="TYROSINE-PROTEIN PHOSPHATASE NON-RECEPTOR TYPE 23"/>
    <property type="match status" value="1"/>
</dbReference>
<dbReference type="Pfam" id="PF03097">
    <property type="entry name" value="BRO1"/>
    <property type="match status" value="1"/>
</dbReference>
<dbReference type="Gene3D" id="1.20.140.50">
    <property type="entry name" value="alix/aip1 like domains"/>
    <property type="match status" value="1"/>
</dbReference>
<feature type="compositionally biased region" description="Pro residues" evidence="6">
    <location>
        <begin position="1488"/>
        <end position="1506"/>
    </location>
</feature>
<evidence type="ECO:0000256" key="6">
    <source>
        <dbReference type="SAM" id="MobiDB-lite"/>
    </source>
</evidence>
<dbReference type="SUPFAM" id="SSF52799">
    <property type="entry name" value="(Phosphotyrosine protein) phosphatases II"/>
    <property type="match status" value="1"/>
</dbReference>
<feature type="compositionally biased region" description="Low complexity" evidence="6">
    <location>
        <begin position="905"/>
        <end position="920"/>
    </location>
</feature>
<sequence length="2248" mass="246320">MEAVPRMCMLSLELKWSLEKVEFGPSLKQYIQNHYMEEPGKYNEEIKQLDQLRVNATNVTRDFNGISTLKKYYGQLHLLTSRFPITDGGEAAPVFTWIDTFHEEPFSHADAAFDQSCILYNLGVLHSILGAKESRASEEEMKVACTHFQCAAGAFSYLKDHFQSCMSPDISFDLMTIYINLMLGQAQECLLEKSMQDNRKSSLVARISMQVIDYYRQALRGLEDSNISSLMGSRRSKTWRKTIQVKIAHFLSVAYMYMSNQSHEKQKHGERVSWLQQALDRHNEAIKLSKGADNAILQALNFTKDVVLGKFDAAKKDNDFVYHDAMPAFENLPEIKGASLVKSLTFQPYDESIAGPDIFKKLVPIEAHEAASMYSEEKAKLLRRVGDEIEQKSKHLEQFMASLQLDQLKLDAADEPERLPQVMLEVCAALSVKNDPIRQLVNCMQELSGIALDVDADVKDLQEILDEEDKQEAEFQKECGKRPTKILDDIKQEFSKYKEGNSKASRSNQDLHNAMEKHIQNIRKLASPLDELQASLPSIKDAQSSADKEVESKLKMLSKKVEEMKNQRTSLETQLRDQLRNDDITNRIVITEGGNLKGLFEEEMKKHDTIVAYIEQNLSAQENILKALTEANAAYADTRKNYADITRKRDDKIQELIGSYKVYDDLVAKSHKGIEFYKKLQQELSKLLTRTKGVVKVNQEEREATMARLKPKPVQARPSAPKPVLPANPVPSGPKLSDFWKPKSSALTPPVGGGSIGSVPTMPAAVSGQHPLPLGHGPYPSQGLARQSSFDSPSSLSSLDSYRLPSQTPSLSQSGSGSGSPIHVGQPSSTASDPSRMLQGTPTVPQNQPSGPVSLQSHPPAGGLPLSQAQQPQPSVPHPGNLPHSQIPMISSSGSQQPAMPVSRPQMQQPMKPQPFSQSQPQPPPQLASGSLRTQQIQAPHSQQQPGYSFTSSAPPSSYPQQSVLHMPPGAHQQQTDQQPHSVQAQPHTSTAMVSSITTPIPAAVTHVPMQNPNNVNAHQSLNGHQQIPQGGSSRPPHLSSQMQSQPSVMPQSNIPPQPQQINTPLPMNQPHSGYQSVMQQPQKPIASQPDSKSQFTMMPNQIRQAQPPQSTSQPLSHQQGMSQLPGVQGAHPTGPQQQQHHHYQQPAQQFTQTPKASPQHRPQQNTQPRHPTPSGPQHMGSQQFNMPPSQTSTASPQHRMPLQQGPAQPSPNQQAGFGQGMPPPQQQYQQQENQQQLQQQPLNQPQFSATHPQQGSPVRHGPQGIPQSVRYPSQAQGQQAYPQQQPGSAQNLPPANQAAALSGGGMPGMRPAGTAGQPPHGIGHQQANIGQPLSHAGRHQMVPTGQQPGSGRQPTSVSQVVPTGPQPGTTGHPPKVGQAAQAPYPQAGGQVLRGPQLQHQQPVPTQQQQQPVQQHSGPAQSNHQPYSQQPQSQQSGQYTGVQQGTGYANQSQHLPQGFSQPSPVQLSPSVNPPNQRMPLPGNNQPPVAKPPNPSMQPPVMNPPLHPNMHQPFQSITTSSANPSHPGMPMQQPHATAVLPPGGSSNQPYQQPVQPPLNQVQQVNKALKEEQRRLPQPSLQPVKIDPSSRDLLSNSPDSEQISLGKPLVPQTDTSEASPEDATSTTSVEALTFPTTTPPTQPYSSNEAALSDIFKQTGLPSTSTQPAKLAESQSPGKPITIVPSTVPSSAGQSVIARPFPKSKDPYDDKHTLDKFVDEVERFEKYVDGLGKQMLSGPIVLDGLWKELSEAQDRDTRHCSIAVARCYSIKNRHPDVMPYDHNRVKLQTGKDDYINASFINDLSPASPRFIATQAPVTSAFSDFWLMVYEQQVSLIAMLVSQAPTAKSKADFDQYWPEERGQVKTYGSILISLQSKRSTDHQIDRTFHLIHKDTKQERTVFQLQFTAWPEFGVPNRPADLLQYISEVNSYYMQQRSLSTPIVVHCNSGVGRTGTFCLIYSAVREMMCGGGIIDIPRKVKTLRQQRRGMVAEKEQLKFTYTAVLCFAQQILSKRGLSVKSSVSSPQVDLKNLQRITSFDVIMGADSVTSLHSRISKMSVRTSTSDPMPAPDTTGPVLQDSLTDQSSLLPVSDNEPTNQGPVLPPEIEPETPAEVVPCDEAADEAGQADSPAKSRSPSNPSSAVQATPSLVEFTESNLTDFSLNPPQFIPDVVESSQQEGGAPAQGSKSPGDGSLPSILADLTPQNFSIKGNSKQRISKADFTGQKSMLGANQSEDDPLGSLDPLWTMKSKEK</sequence>